<accession>A0ABP3JWI1</accession>
<dbReference type="InterPro" id="IPR006140">
    <property type="entry name" value="D-isomer_DH_NAD-bd"/>
</dbReference>
<gene>
    <name evidence="6" type="ORF">GCM10008935_20650</name>
</gene>
<dbReference type="Proteomes" id="UP001500740">
    <property type="component" value="Unassembled WGS sequence"/>
</dbReference>
<evidence type="ECO:0000256" key="1">
    <source>
        <dbReference type="ARBA" id="ARBA00005854"/>
    </source>
</evidence>
<dbReference type="PANTHER" id="PTHR10996:SF283">
    <property type="entry name" value="GLYOXYLATE_HYDROXYPYRUVATE REDUCTASE B"/>
    <property type="match status" value="1"/>
</dbReference>
<protein>
    <submittedName>
        <fullName evidence="6">D-glycerate dehydrogenase</fullName>
    </submittedName>
</protein>
<dbReference type="InterPro" id="IPR006139">
    <property type="entry name" value="D-isomer_2_OHA_DH_cat_dom"/>
</dbReference>
<proteinExistence type="inferred from homology"/>
<keyword evidence="7" id="KW-1185">Reference proteome</keyword>
<feature type="domain" description="D-isomer specific 2-hydroxyacid dehydrogenase catalytic" evidence="4">
    <location>
        <begin position="6"/>
        <end position="320"/>
    </location>
</feature>
<dbReference type="SUPFAM" id="SSF51735">
    <property type="entry name" value="NAD(P)-binding Rossmann-fold domains"/>
    <property type="match status" value="1"/>
</dbReference>
<dbReference type="PROSITE" id="PS00065">
    <property type="entry name" value="D_2_HYDROXYACID_DH_1"/>
    <property type="match status" value="1"/>
</dbReference>
<evidence type="ECO:0000259" key="5">
    <source>
        <dbReference type="Pfam" id="PF02826"/>
    </source>
</evidence>
<dbReference type="PROSITE" id="PS00671">
    <property type="entry name" value="D_2_HYDROXYACID_DH_3"/>
    <property type="match status" value="1"/>
</dbReference>
<dbReference type="Gene3D" id="3.40.50.720">
    <property type="entry name" value="NAD(P)-binding Rossmann-like Domain"/>
    <property type="match status" value="2"/>
</dbReference>
<dbReference type="SUPFAM" id="SSF52283">
    <property type="entry name" value="Formate/glycerate dehydrogenase catalytic domain-like"/>
    <property type="match status" value="1"/>
</dbReference>
<name>A0ABP3JWI1_9BACI</name>
<reference evidence="7" key="1">
    <citation type="journal article" date="2019" name="Int. J. Syst. Evol. Microbiol.">
        <title>The Global Catalogue of Microorganisms (GCM) 10K type strain sequencing project: providing services to taxonomists for standard genome sequencing and annotation.</title>
        <authorList>
            <consortium name="The Broad Institute Genomics Platform"/>
            <consortium name="The Broad Institute Genome Sequencing Center for Infectious Disease"/>
            <person name="Wu L."/>
            <person name="Ma J."/>
        </authorList>
    </citation>
    <scope>NUCLEOTIDE SEQUENCE [LARGE SCALE GENOMIC DNA]</scope>
    <source>
        <strain evidence="7">JCM 14193</strain>
    </source>
</reference>
<evidence type="ECO:0000256" key="2">
    <source>
        <dbReference type="ARBA" id="ARBA00023002"/>
    </source>
</evidence>
<dbReference type="InterPro" id="IPR050223">
    <property type="entry name" value="D-isomer_2-hydroxyacid_DH"/>
</dbReference>
<dbReference type="RefSeq" id="WP_343783477.1">
    <property type="nucleotide sequence ID" value="NZ_BAAACZ010000017.1"/>
</dbReference>
<dbReference type="Pfam" id="PF02826">
    <property type="entry name" value="2-Hacid_dh_C"/>
    <property type="match status" value="1"/>
</dbReference>
<comment type="similarity">
    <text evidence="1 3">Belongs to the D-isomer specific 2-hydroxyacid dehydrogenase family.</text>
</comment>
<evidence type="ECO:0000259" key="4">
    <source>
        <dbReference type="Pfam" id="PF00389"/>
    </source>
</evidence>
<feature type="domain" description="D-isomer specific 2-hydroxyacid dehydrogenase NAD-binding" evidence="5">
    <location>
        <begin position="112"/>
        <end position="289"/>
    </location>
</feature>
<dbReference type="Pfam" id="PF00389">
    <property type="entry name" value="2-Hacid_dh"/>
    <property type="match status" value="1"/>
</dbReference>
<organism evidence="6 7">
    <name type="scientific">Alkalibacillus silvisoli</name>
    <dbReference type="NCBI Taxonomy" id="392823"/>
    <lineage>
        <taxon>Bacteria</taxon>
        <taxon>Bacillati</taxon>
        <taxon>Bacillota</taxon>
        <taxon>Bacilli</taxon>
        <taxon>Bacillales</taxon>
        <taxon>Bacillaceae</taxon>
        <taxon>Alkalibacillus</taxon>
    </lineage>
</organism>
<dbReference type="InterPro" id="IPR036291">
    <property type="entry name" value="NAD(P)-bd_dom_sf"/>
</dbReference>
<dbReference type="InterPro" id="IPR029752">
    <property type="entry name" value="D-isomer_DH_CS1"/>
</dbReference>
<dbReference type="CDD" id="cd05301">
    <property type="entry name" value="GDH"/>
    <property type="match status" value="1"/>
</dbReference>
<keyword evidence="2 3" id="KW-0560">Oxidoreductase</keyword>
<sequence length="322" mass="36032">MTRPFVFITRKISDNVVSMLEQHFLVEMWCEEEEVIPRELLMEKAKQADALLTMLTDKIDEELLTQSPYLKVVANLAVGYDNIDLEAAKKNNVTVTNTPDVLTDTTADLTFSLLTATARRIPEAIDYIKDDQWKSWSPYMLAGSDIHHKTIGIVGLGNIGQAVAKRATGFDMEILYYNRSRKQDIESELGVKYVSFEDLLNRSDFVVCMTPLSKETEGMFNREVFKQMKDTAIFINSSRGGVVNEEDLFKALESGEIKAAGLDVFQNEPIGADHPLLTLDQVVALPHIGSSSLETRTEMMELAARNIKQVLNGGKALTPVHI</sequence>
<evidence type="ECO:0000256" key="3">
    <source>
        <dbReference type="RuleBase" id="RU003719"/>
    </source>
</evidence>
<evidence type="ECO:0000313" key="7">
    <source>
        <dbReference type="Proteomes" id="UP001500740"/>
    </source>
</evidence>
<dbReference type="EMBL" id="BAAACZ010000017">
    <property type="protein sequence ID" value="GAA0464764.1"/>
    <property type="molecule type" value="Genomic_DNA"/>
</dbReference>
<dbReference type="InterPro" id="IPR029753">
    <property type="entry name" value="D-isomer_DH_CS"/>
</dbReference>
<dbReference type="PANTHER" id="PTHR10996">
    <property type="entry name" value="2-HYDROXYACID DEHYDROGENASE-RELATED"/>
    <property type="match status" value="1"/>
</dbReference>
<comment type="caution">
    <text evidence="6">The sequence shown here is derived from an EMBL/GenBank/DDBJ whole genome shotgun (WGS) entry which is preliminary data.</text>
</comment>
<evidence type="ECO:0000313" key="6">
    <source>
        <dbReference type="EMBL" id="GAA0464764.1"/>
    </source>
</evidence>